<feature type="compositionally biased region" description="Acidic residues" evidence="2">
    <location>
        <begin position="1043"/>
        <end position="1068"/>
    </location>
</feature>
<feature type="domain" description="CCAAT-binding factor" evidence="3">
    <location>
        <begin position="629"/>
        <end position="800"/>
    </location>
</feature>
<reference evidence="4" key="1">
    <citation type="submission" date="2023-10" db="EMBL/GenBank/DDBJ databases">
        <authorList>
            <person name="Noh H."/>
        </authorList>
    </citation>
    <scope>NUCLEOTIDE SEQUENCE</scope>
    <source>
        <strain evidence="4">DUCC4014</strain>
    </source>
</reference>
<feature type="compositionally biased region" description="Basic and acidic residues" evidence="2">
    <location>
        <begin position="33"/>
        <end position="46"/>
    </location>
</feature>
<accession>A0AAF1BRH4</accession>
<evidence type="ECO:0000259" key="3">
    <source>
        <dbReference type="Pfam" id="PF03914"/>
    </source>
</evidence>
<evidence type="ECO:0000313" key="5">
    <source>
        <dbReference type="Proteomes" id="UP000827549"/>
    </source>
</evidence>
<feature type="compositionally biased region" description="Low complexity" evidence="2">
    <location>
        <begin position="7"/>
        <end position="29"/>
    </location>
</feature>
<proteinExistence type="inferred from homology"/>
<organism evidence="4 5">
    <name type="scientific">Vanrija pseudolonga</name>
    <dbReference type="NCBI Taxonomy" id="143232"/>
    <lineage>
        <taxon>Eukaryota</taxon>
        <taxon>Fungi</taxon>
        <taxon>Dikarya</taxon>
        <taxon>Basidiomycota</taxon>
        <taxon>Agaricomycotina</taxon>
        <taxon>Tremellomycetes</taxon>
        <taxon>Trichosporonales</taxon>
        <taxon>Trichosporonaceae</taxon>
        <taxon>Vanrija</taxon>
    </lineage>
</organism>
<dbReference type="AlphaFoldDB" id="A0AAF1BRH4"/>
<feature type="region of interest" description="Disordered" evidence="2">
    <location>
        <begin position="1"/>
        <end position="78"/>
    </location>
</feature>
<sequence>MGKGKPSTSSHKGASKGSKPSGKPAAPKSKGGKISDELRQAVKDLGGDEEDIALIAGVDNDDEADDVPATKGGAKADEKSLKAALGDFMKGLDFAAAGAEQPDLDEEEEEEEESDEEDDEEDEDEEDEEDEEDDEEEDDEEEDDEEEDDEEVDEDDEDDEDEEDEDEEEAVPEKKAAPAKPTPAALLQPTDPDPKSGNRVPAIPNWASLVPELAAPSKPLGKVAPHILNNLRQRAERLLENLPAPQRGGSAADAKFVSEILSAGTHQDKLSALVLLVRESPVHAVKEIEKLRAMAGWRDGAPGGGGGRDERMATVRALADWWVTGGGKEAGKLRYFGDQPLLAHPDITDRHLLVYAFEDFLKKWFFNILQIIEALTHDTLPYIRTKAMDIVFRLLAGNAEQEQNLLRLGVNKLGDNDRSVASKASHHILQLLQVHPAMKAVVAREVSAIVLKTQMTGAAGSANSGAHMRFDAEEKKPAAAVEKGTANHGRYYGLITLNQMTLTSKDRDVAGRLVEVYFEVFRELLGEEQKKGEEAANVGDETLDQEQLEKTTGKVEKWRGRRKGAKPKGGHKAALEKEELVEAAEAKLVAAVLTGVNRALPFAKIDDDMFAKYLETLFKVCHTGTFNTSIQALQLIFQICQSRQAVTDRYYRTLYDSLFDPRLLVSSKQAMYLNLLFKSLKVDNSLPRVMSFVKRLLQMLGLHQPPFICGALYLLGELFETTPGLRRMLIEPEDDGEEHFVDAPEDGSAAKPKAESSTAAAVGNQYDGKKRDPLFAHADTSCLWELMPLVNHFHPSVSLQASQLLMGQPVTGSPDISLNTLISFLDKFVYRNPKKTLQAKGASVMQPAAALDRTGMVTRTRGPRTGEDGFVNSEAFWRKKVEDVPVDQLFFHKFFSTKLARKEALGKKKGKAEDADEMDFSDDEDIDVDDEEEEASEAASDAEEEAEGGDDDSESDPEEAEIWKAMKASMPKAGEDLGISDDSDEDDEDIDVDYSDDDEEEEGGDDDDEDEEEDDDEDEEEEDDEDDEPLPSSKKGKGKAAESDSDSDDEPFPDFDEDDDDLIPEAEMDVVLGGSDDEPEEEEDEEAGAKRKRREERKERRKKRKEMPVFGSYEDYAALIEADDDENL</sequence>
<feature type="compositionally biased region" description="Basic residues" evidence="2">
    <location>
        <begin position="1090"/>
        <end position="1105"/>
    </location>
</feature>
<feature type="region of interest" description="Disordered" evidence="2">
    <location>
        <begin position="92"/>
        <end position="202"/>
    </location>
</feature>
<evidence type="ECO:0000256" key="1">
    <source>
        <dbReference type="ARBA" id="ARBA00007797"/>
    </source>
</evidence>
<dbReference type="EMBL" id="CP086717">
    <property type="protein sequence ID" value="WOO82198.1"/>
    <property type="molecule type" value="Genomic_DNA"/>
</dbReference>
<dbReference type="SUPFAM" id="SSF48371">
    <property type="entry name" value="ARM repeat"/>
    <property type="match status" value="1"/>
</dbReference>
<dbReference type="PANTHER" id="PTHR12048:SF0">
    <property type="entry name" value="CCAAT_ENHANCER-BINDING PROTEIN ZETA"/>
    <property type="match status" value="1"/>
</dbReference>
<dbReference type="InterPro" id="IPR040155">
    <property type="entry name" value="CEBPZ/Mak21-like"/>
</dbReference>
<dbReference type="PANTHER" id="PTHR12048">
    <property type="entry name" value="CCAAT-BINDING FACTOR-RELATED"/>
    <property type="match status" value="1"/>
</dbReference>
<dbReference type="InterPro" id="IPR005612">
    <property type="entry name" value="CCAAT-binding_factor"/>
</dbReference>
<feature type="compositionally biased region" description="Acidic residues" evidence="2">
    <location>
        <begin position="102"/>
        <end position="170"/>
    </location>
</feature>
<dbReference type="Pfam" id="PF03914">
    <property type="entry name" value="CBF"/>
    <property type="match status" value="1"/>
</dbReference>
<keyword evidence="5" id="KW-1185">Reference proteome</keyword>
<gene>
    <name evidence="4" type="primary">NOC1</name>
    <name evidence="4" type="ORF">LOC62_04G005697</name>
</gene>
<dbReference type="GeneID" id="87808925"/>
<feature type="compositionally biased region" description="Acidic residues" evidence="2">
    <location>
        <begin position="1075"/>
        <end position="1086"/>
    </location>
</feature>
<dbReference type="RefSeq" id="XP_062628230.1">
    <property type="nucleotide sequence ID" value="XM_062772246.1"/>
</dbReference>
<comment type="similarity">
    <text evidence="1">Belongs to the CBF/MAK21 family.</text>
</comment>
<dbReference type="InterPro" id="IPR016024">
    <property type="entry name" value="ARM-type_fold"/>
</dbReference>
<protein>
    <submittedName>
        <fullName evidence="4">Ribosome biogenesis protein NOC1</fullName>
    </submittedName>
</protein>
<dbReference type="GO" id="GO:0005634">
    <property type="term" value="C:nucleus"/>
    <property type="evidence" value="ECO:0007669"/>
    <property type="project" value="TreeGrafter"/>
</dbReference>
<name>A0AAF1BRH4_9TREE</name>
<evidence type="ECO:0000313" key="4">
    <source>
        <dbReference type="EMBL" id="WOO82198.1"/>
    </source>
</evidence>
<feature type="compositionally biased region" description="Acidic residues" evidence="2">
    <location>
        <begin position="978"/>
        <end position="1029"/>
    </location>
</feature>
<evidence type="ECO:0000256" key="2">
    <source>
        <dbReference type="SAM" id="MobiDB-lite"/>
    </source>
</evidence>
<feature type="region of interest" description="Disordered" evidence="2">
    <location>
        <begin position="737"/>
        <end position="763"/>
    </location>
</feature>
<feature type="region of interest" description="Disordered" evidence="2">
    <location>
        <begin position="905"/>
        <end position="1111"/>
    </location>
</feature>
<feature type="compositionally biased region" description="Acidic residues" evidence="2">
    <location>
        <begin position="914"/>
        <end position="960"/>
    </location>
</feature>
<dbReference type="Proteomes" id="UP000827549">
    <property type="component" value="Chromosome 4"/>
</dbReference>